<dbReference type="SUPFAM" id="SSF51366">
    <property type="entry name" value="Ribulose-phoshate binding barrel"/>
    <property type="match status" value="1"/>
</dbReference>
<evidence type="ECO:0000256" key="4">
    <source>
        <dbReference type="ARBA" id="ARBA00022605"/>
    </source>
</evidence>
<evidence type="ECO:0000256" key="7">
    <source>
        <dbReference type="ARBA" id="ARBA00023141"/>
    </source>
</evidence>
<proteinExistence type="inferred from homology"/>
<dbReference type="InterPro" id="IPR001468">
    <property type="entry name" value="Indole-3-GlycerolPSynthase_CS"/>
</dbReference>
<dbReference type="InterPro" id="IPR013785">
    <property type="entry name" value="Aldolase_TIM"/>
</dbReference>
<protein>
    <recommendedName>
        <fullName evidence="3">indole-3-glycerol-phosphate synthase</fullName>
        <ecNumber evidence="3">4.1.1.48</ecNumber>
    </recommendedName>
</protein>
<evidence type="ECO:0000256" key="8">
    <source>
        <dbReference type="ARBA" id="ARBA00023239"/>
    </source>
</evidence>
<evidence type="ECO:0000256" key="1">
    <source>
        <dbReference type="ARBA" id="ARBA00001633"/>
    </source>
</evidence>
<keyword evidence="5" id="KW-0210">Decarboxylase</keyword>
<dbReference type="EC" id="4.1.1.48" evidence="3"/>
<dbReference type="GO" id="GO:0000162">
    <property type="term" value="P:L-tryptophan biosynthetic process"/>
    <property type="evidence" value="ECO:0007669"/>
    <property type="project" value="UniProtKB-UniPathway"/>
</dbReference>
<evidence type="ECO:0000256" key="3">
    <source>
        <dbReference type="ARBA" id="ARBA00012362"/>
    </source>
</evidence>
<dbReference type="GO" id="GO:0004640">
    <property type="term" value="F:phosphoribosylanthranilate isomerase activity"/>
    <property type="evidence" value="ECO:0007669"/>
    <property type="project" value="TreeGrafter"/>
</dbReference>
<dbReference type="CDD" id="cd00331">
    <property type="entry name" value="IGPS"/>
    <property type="match status" value="1"/>
</dbReference>
<comment type="pathway">
    <text evidence="2">Amino-acid biosynthesis; L-tryptophan biosynthesis; L-tryptophan from chorismate: step 4/5.</text>
</comment>
<gene>
    <name evidence="10" type="ORF">UFOPK1493_01444</name>
</gene>
<dbReference type="UniPathway" id="UPA00035">
    <property type="reaction ID" value="UER00043"/>
</dbReference>
<keyword evidence="7" id="KW-0057">Aromatic amino acid biosynthesis</keyword>
<dbReference type="InterPro" id="IPR011060">
    <property type="entry name" value="RibuloseP-bd_barrel"/>
</dbReference>
<dbReference type="PROSITE" id="PS00614">
    <property type="entry name" value="IGPS"/>
    <property type="match status" value="1"/>
</dbReference>
<reference evidence="10" key="1">
    <citation type="submission" date="2020-05" db="EMBL/GenBank/DDBJ databases">
        <authorList>
            <person name="Chiriac C."/>
            <person name="Salcher M."/>
            <person name="Ghai R."/>
            <person name="Kavagutti S V."/>
        </authorList>
    </citation>
    <scope>NUCLEOTIDE SEQUENCE</scope>
</reference>
<feature type="domain" description="Indole-3-glycerol phosphate synthase" evidence="9">
    <location>
        <begin position="5"/>
        <end position="252"/>
    </location>
</feature>
<evidence type="ECO:0000256" key="6">
    <source>
        <dbReference type="ARBA" id="ARBA00022822"/>
    </source>
</evidence>
<dbReference type="Gene3D" id="3.20.20.70">
    <property type="entry name" value="Aldolase class I"/>
    <property type="match status" value="1"/>
</dbReference>
<keyword evidence="8" id="KW-0456">Lyase</keyword>
<organism evidence="10">
    <name type="scientific">freshwater metagenome</name>
    <dbReference type="NCBI Taxonomy" id="449393"/>
    <lineage>
        <taxon>unclassified sequences</taxon>
        <taxon>metagenomes</taxon>
        <taxon>ecological metagenomes</taxon>
    </lineage>
</organism>
<dbReference type="PANTHER" id="PTHR22854:SF2">
    <property type="entry name" value="INDOLE-3-GLYCEROL-PHOSPHATE SYNTHASE"/>
    <property type="match status" value="1"/>
</dbReference>
<dbReference type="GO" id="GO:0004425">
    <property type="term" value="F:indole-3-glycerol-phosphate synthase activity"/>
    <property type="evidence" value="ECO:0007669"/>
    <property type="project" value="UniProtKB-EC"/>
</dbReference>
<dbReference type="InterPro" id="IPR045186">
    <property type="entry name" value="Indole-3-glycerol_P_synth"/>
</dbReference>
<evidence type="ECO:0000313" key="10">
    <source>
        <dbReference type="EMBL" id="CAB4556512.1"/>
    </source>
</evidence>
<dbReference type="HAMAP" id="MF_00134_B">
    <property type="entry name" value="IGPS_B"/>
    <property type="match status" value="1"/>
</dbReference>
<dbReference type="PANTHER" id="PTHR22854">
    <property type="entry name" value="TRYPTOPHAN BIOSYNTHESIS PROTEIN"/>
    <property type="match status" value="1"/>
</dbReference>
<evidence type="ECO:0000256" key="2">
    <source>
        <dbReference type="ARBA" id="ARBA00004696"/>
    </source>
</evidence>
<evidence type="ECO:0000259" key="9">
    <source>
        <dbReference type="Pfam" id="PF00218"/>
    </source>
</evidence>
<evidence type="ECO:0000256" key="5">
    <source>
        <dbReference type="ARBA" id="ARBA00022793"/>
    </source>
</evidence>
<keyword evidence="4" id="KW-0028">Amino-acid biosynthesis</keyword>
<dbReference type="Pfam" id="PF00218">
    <property type="entry name" value="IGPS"/>
    <property type="match status" value="1"/>
</dbReference>
<keyword evidence="6" id="KW-0822">Tryptophan biosynthesis</keyword>
<dbReference type="InterPro" id="IPR013798">
    <property type="entry name" value="Indole-3-glycerol_P_synth_dom"/>
</dbReference>
<dbReference type="EMBL" id="CAEZSR010000043">
    <property type="protein sequence ID" value="CAB4556512.1"/>
    <property type="molecule type" value="Genomic_DNA"/>
</dbReference>
<name>A0A6J6CYI0_9ZZZZ</name>
<comment type="catalytic activity">
    <reaction evidence="1">
        <text>1-(2-carboxyphenylamino)-1-deoxy-D-ribulose 5-phosphate + H(+) = (1S,2R)-1-C-(indol-3-yl)glycerol 3-phosphate + CO2 + H2O</text>
        <dbReference type="Rhea" id="RHEA:23476"/>
        <dbReference type="ChEBI" id="CHEBI:15377"/>
        <dbReference type="ChEBI" id="CHEBI:15378"/>
        <dbReference type="ChEBI" id="CHEBI:16526"/>
        <dbReference type="ChEBI" id="CHEBI:58613"/>
        <dbReference type="ChEBI" id="CHEBI:58866"/>
        <dbReference type="EC" id="4.1.1.48"/>
    </reaction>
</comment>
<dbReference type="FunFam" id="3.20.20.70:FF:000024">
    <property type="entry name" value="Indole-3-glycerol phosphate synthase"/>
    <property type="match status" value="1"/>
</dbReference>
<dbReference type="NCBIfam" id="NF001377">
    <property type="entry name" value="PRK00278.2-4"/>
    <property type="match status" value="1"/>
</dbReference>
<accession>A0A6J6CYI0</accession>
<dbReference type="AlphaFoldDB" id="A0A6J6CYI0"/>
<sequence>MATYLDRILARHREVAALDTRPLDELVGLAQAMPPTRGFTAALRRGEGLQVISEIKRRSPSKGDLNPDLDPAAWAAGYERGGAACLSVLTDEEFFGGSVADLQAARGACSLPVLRKDFTVSPHDVCDARLMGADCVLLIAAALSTDELVSFHGLATMIGLDVLVEIHDERELEAALAADASLIGVNQRDLVTFQVDHERAVRMASVIPDHAVKVAESGVRGADDAAALHAAGYHAVLVGETLVTSDDPAATIGLLRGVR</sequence>